<feature type="transmembrane region" description="Helical" evidence="2">
    <location>
        <begin position="689"/>
        <end position="714"/>
    </location>
</feature>
<evidence type="ECO:0000256" key="2">
    <source>
        <dbReference type="SAM" id="Phobius"/>
    </source>
</evidence>
<feature type="compositionally biased region" description="Basic and acidic residues" evidence="1">
    <location>
        <begin position="7"/>
        <end position="16"/>
    </location>
</feature>
<name>A0AA37L9G5_9PEZI</name>
<organism evidence="3 4">
    <name type="scientific">Colletotrichum spaethianum</name>
    <dbReference type="NCBI Taxonomy" id="700344"/>
    <lineage>
        <taxon>Eukaryota</taxon>
        <taxon>Fungi</taxon>
        <taxon>Dikarya</taxon>
        <taxon>Ascomycota</taxon>
        <taxon>Pezizomycotina</taxon>
        <taxon>Sordariomycetes</taxon>
        <taxon>Hypocreomycetidae</taxon>
        <taxon>Glomerellales</taxon>
        <taxon>Glomerellaceae</taxon>
        <taxon>Colletotrichum</taxon>
        <taxon>Colletotrichum spaethianum species complex</taxon>
    </lineage>
</organism>
<dbReference type="EMBL" id="BQXU01000009">
    <property type="protein sequence ID" value="GKT44293.1"/>
    <property type="molecule type" value="Genomic_DNA"/>
</dbReference>
<feature type="compositionally biased region" description="Polar residues" evidence="1">
    <location>
        <begin position="17"/>
        <end position="28"/>
    </location>
</feature>
<proteinExistence type="predicted"/>
<feature type="transmembrane region" description="Helical" evidence="2">
    <location>
        <begin position="213"/>
        <end position="232"/>
    </location>
</feature>
<dbReference type="RefSeq" id="XP_049126643.1">
    <property type="nucleotide sequence ID" value="XM_049270686.1"/>
</dbReference>
<keyword evidence="2" id="KW-1133">Transmembrane helix</keyword>
<feature type="transmembrane region" description="Helical" evidence="2">
    <location>
        <begin position="93"/>
        <end position="118"/>
    </location>
</feature>
<evidence type="ECO:0000313" key="4">
    <source>
        <dbReference type="Proteomes" id="UP001055115"/>
    </source>
</evidence>
<feature type="transmembrane region" description="Helical" evidence="2">
    <location>
        <begin position="151"/>
        <end position="173"/>
    </location>
</feature>
<reference evidence="3 4" key="1">
    <citation type="submission" date="2022-03" db="EMBL/GenBank/DDBJ databases">
        <title>Genome data of Colletotrichum spp.</title>
        <authorList>
            <person name="Utami Y.D."/>
            <person name="Hiruma K."/>
        </authorList>
    </citation>
    <scope>NUCLEOTIDE SEQUENCE [LARGE SCALE GENOMIC DNA]</scope>
    <source>
        <strain evidence="3 4">MAFF 239500</strain>
    </source>
</reference>
<sequence>MQNFRPVRPDEARRSEVSSLGSFSTRDSTAYELEPQGHYLNNSSSDEPQEVHVPDDARVECHAKTHLLQTAEFVPSDNDENSRRSQWRALGTLGLCIMVFGTLLIAAAVILLGCFWQMSMRARDGEIVHSQIWNRVIFSDWASRFVTITAAVLRVSLALQMGVFTAMIASLMIERAGVPISSAPLMSMLRAVSASPYNLITWTTFSMPWRNRLIYTVAIVVSVLLVAGFQFASTALLSDFAAVNVTAPQTTADVSLYGDSDISGYDPLQGSKLWNSQPWTYFRFAEHPRTPRSEQLSDRYEDTGSILRALPPFEAETSRSRLRRYQGPAAVLDSRVVCVRPNITDVDVSLEGYSSGGGSGQPSFEEFFARGSFGFLDDFDGLIVKPPSSFDRWAFSCVVPGGDTQNKTWDISICSPSSYSSGSLYQGLPVLSNSSFGATQSRLGTDIFLMFKSTGSAESWRQILQQFGKVTITDYASNSAVWEADAANWTTSTDGIWARVHLPETNYSMSVSACFTTLGATFLNVSMSSESNEPEPSLSWDNATAQFNVDVIRNRYSTPGNGTLSSDSRGILTLDSWESEHDAERVKLSASSTRLPSMSKFKYEVNLLPCGTLKAGPTGGDSSRALHYAHSTLFQDVMKTTGSLAEALQAVLTVTRQMEYYEYVPQFRRQWSSPASYIMAEEKVMPVQWLGFSIVVGMVGIHFFLLLCTTTLFLTLTQASWIGNVWMSISQAVSAETEDIIQKSTRKDDEEVEKMIREASNKSDSGLRNRVKVQRNKTNKRHEIISF</sequence>
<dbReference type="GeneID" id="73325276"/>
<evidence type="ECO:0008006" key="5">
    <source>
        <dbReference type="Google" id="ProtNLM"/>
    </source>
</evidence>
<accession>A0AA37L9G5</accession>
<feature type="region of interest" description="Disordered" evidence="1">
    <location>
        <begin position="1"/>
        <end position="28"/>
    </location>
</feature>
<evidence type="ECO:0000256" key="1">
    <source>
        <dbReference type="SAM" id="MobiDB-lite"/>
    </source>
</evidence>
<gene>
    <name evidence="3" type="ORF">ColSpa_04474</name>
</gene>
<dbReference type="AlphaFoldDB" id="A0AA37L9G5"/>
<keyword evidence="2" id="KW-0812">Transmembrane</keyword>
<evidence type="ECO:0000313" key="3">
    <source>
        <dbReference type="EMBL" id="GKT44293.1"/>
    </source>
</evidence>
<keyword evidence="4" id="KW-1185">Reference proteome</keyword>
<keyword evidence="2" id="KW-0472">Membrane</keyword>
<comment type="caution">
    <text evidence="3">The sequence shown here is derived from an EMBL/GenBank/DDBJ whole genome shotgun (WGS) entry which is preliminary data.</text>
</comment>
<protein>
    <recommendedName>
        <fullName evidence="5">Transmembrane protein</fullName>
    </recommendedName>
</protein>
<dbReference type="Proteomes" id="UP001055115">
    <property type="component" value="Unassembled WGS sequence"/>
</dbReference>